<proteinExistence type="predicted"/>
<accession>B6EJU9</accession>
<protein>
    <submittedName>
        <fullName evidence="1">Uncharacterized protein</fullName>
    </submittedName>
</protein>
<evidence type="ECO:0000313" key="2">
    <source>
        <dbReference type="Proteomes" id="UP000001730"/>
    </source>
</evidence>
<sequence length="58" mass="6653">MENVVNKYKSKLEAAFKQALKVNDDTKINHELLGLNNESISYLSLEEIIYLKLVVSLK</sequence>
<reference evidence="1 2" key="1">
    <citation type="journal article" date="2008" name="BMC Genomics">
        <title>The genome sequence of the fish pathogen Aliivibrio salmonicida strain LFI1238 shows extensive evidence of gene decay.</title>
        <authorList>
            <person name="Hjerde E."/>
            <person name="Lorentzen M.S."/>
            <person name="Holden M.T."/>
            <person name="Seeger K."/>
            <person name="Paulsen S."/>
            <person name="Bason N."/>
            <person name="Churcher C."/>
            <person name="Harris D."/>
            <person name="Norbertczak H."/>
            <person name="Quail M.A."/>
            <person name="Sanders S."/>
            <person name="Thurston S."/>
            <person name="Parkhill J."/>
            <person name="Willassen N.P."/>
            <person name="Thomson N.R."/>
        </authorList>
    </citation>
    <scope>NUCLEOTIDE SEQUENCE [LARGE SCALE GENOMIC DNA]</scope>
    <source>
        <strain evidence="1 2">LFI1238</strain>
    </source>
</reference>
<dbReference type="AlphaFoldDB" id="B6EJU9"/>
<keyword evidence="2" id="KW-1185">Reference proteome</keyword>
<gene>
    <name evidence="1" type="ordered locus">VSAL_I2396</name>
</gene>
<dbReference type="Proteomes" id="UP000001730">
    <property type="component" value="Chromosome 1"/>
</dbReference>
<dbReference type="KEGG" id="vsa:VSAL_I2396"/>
<dbReference type="EMBL" id="FM178379">
    <property type="protein sequence ID" value="CAQ80080.1"/>
    <property type="molecule type" value="Genomic_DNA"/>
</dbReference>
<evidence type="ECO:0000313" key="1">
    <source>
        <dbReference type="EMBL" id="CAQ80080.1"/>
    </source>
</evidence>
<name>B6EJU9_ALISL</name>
<dbReference type="HOGENOM" id="CLU_210716_0_0_6"/>
<organism evidence="1 2">
    <name type="scientific">Aliivibrio salmonicida (strain LFI1238)</name>
    <name type="common">Vibrio salmonicida (strain LFI1238)</name>
    <dbReference type="NCBI Taxonomy" id="316275"/>
    <lineage>
        <taxon>Bacteria</taxon>
        <taxon>Pseudomonadati</taxon>
        <taxon>Pseudomonadota</taxon>
        <taxon>Gammaproteobacteria</taxon>
        <taxon>Vibrionales</taxon>
        <taxon>Vibrionaceae</taxon>
        <taxon>Aliivibrio</taxon>
    </lineage>
</organism>